<organism evidence="3 4">
    <name type="scientific">Marasmius tenuissimus</name>
    <dbReference type="NCBI Taxonomy" id="585030"/>
    <lineage>
        <taxon>Eukaryota</taxon>
        <taxon>Fungi</taxon>
        <taxon>Dikarya</taxon>
        <taxon>Basidiomycota</taxon>
        <taxon>Agaricomycotina</taxon>
        <taxon>Agaricomycetes</taxon>
        <taxon>Agaricomycetidae</taxon>
        <taxon>Agaricales</taxon>
        <taxon>Marasmiineae</taxon>
        <taxon>Marasmiaceae</taxon>
        <taxon>Marasmius</taxon>
    </lineage>
</organism>
<dbReference type="CDD" id="cd12087">
    <property type="entry name" value="TM_EGFR-like"/>
    <property type="match status" value="1"/>
</dbReference>
<reference evidence="3 4" key="1">
    <citation type="submission" date="2024-05" db="EMBL/GenBank/DDBJ databases">
        <title>A draft genome resource for the thread blight pathogen Marasmius tenuissimus strain MS-2.</title>
        <authorList>
            <person name="Yulfo-Soto G.E."/>
            <person name="Baruah I.K."/>
            <person name="Amoako-Attah I."/>
            <person name="Bukari Y."/>
            <person name="Meinhardt L.W."/>
            <person name="Bailey B.A."/>
            <person name="Cohen S.P."/>
        </authorList>
    </citation>
    <scope>NUCLEOTIDE SEQUENCE [LARGE SCALE GENOMIC DNA]</scope>
    <source>
        <strain evidence="3 4">MS-2</strain>
    </source>
</reference>
<proteinExistence type="predicted"/>
<comment type="caution">
    <text evidence="3">The sequence shown here is derived from an EMBL/GenBank/DDBJ whole genome shotgun (WGS) entry which is preliminary data.</text>
</comment>
<evidence type="ECO:0000313" key="3">
    <source>
        <dbReference type="EMBL" id="KAL0057439.1"/>
    </source>
</evidence>
<dbReference type="EMBL" id="JBBXMP010000539">
    <property type="protein sequence ID" value="KAL0057439.1"/>
    <property type="molecule type" value="Genomic_DNA"/>
</dbReference>
<gene>
    <name evidence="3" type="ORF">AAF712_015920</name>
</gene>
<sequence length="181" mass="18978">MVTFNAVVDYAMSGGSNIYGPKYDSPAGVQLNSNSQVEAIAALLGGLTVSGNNASTEPPGTSDPGAALKPRSRSVPLGPIVSGVIGGIALAGLVAASLWVYRRRARAESRDHETASQWGVPDPFLDMTPRTKGKNPPPPPEISTVLALNQHLGDARRWDPNEQPPDYSTQIEYGGTSGRGK</sequence>
<accession>A0ABR2Z881</accession>
<keyword evidence="2" id="KW-1133">Transmembrane helix</keyword>
<protein>
    <submittedName>
        <fullName evidence="3">Uncharacterized protein</fullName>
    </submittedName>
</protein>
<evidence type="ECO:0000256" key="2">
    <source>
        <dbReference type="SAM" id="Phobius"/>
    </source>
</evidence>
<evidence type="ECO:0000313" key="4">
    <source>
        <dbReference type="Proteomes" id="UP001437256"/>
    </source>
</evidence>
<feature type="transmembrane region" description="Helical" evidence="2">
    <location>
        <begin position="80"/>
        <end position="101"/>
    </location>
</feature>
<keyword evidence="4" id="KW-1185">Reference proteome</keyword>
<keyword evidence="2" id="KW-0812">Transmembrane</keyword>
<feature type="region of interest" description="Disordered" evidence="1">
    <location>
        <begin position="110"/>
        <end position="181"/>
    </location>
</feature>
<evidence type="ECO:0000256" key="1">
    <source>
        <dbReference type="SAM" id="MobiDB-lite"/>
    </source>
</evidence>
<keyword evidence="2" id="KW-0472">Membrane</keyword>
<name>A0ABR2Z881_9AGAR</name>
<dbReference type="Proteomes" id="UP001437256">
    <property type="component" value="Unassembled WGS sequence"/>
</dbReference>